<evidence type="ECO:0000313" key="2">
    <source>
        <dbReference type="EMBL" id="KAK0513492.1"/>
    </source>
</evidence>
<feature type="compositionally biased region" description="Polar residues" evidence="1">
    <location>
        <begin position="186"/>
        <end position="199"/>
    </location>
</feature>
<keyword evidence="3" id="KW-1185">Reference proteome</keyword>
<dbReference type="EMBL" id="JAFEKC020000008">
    <property type="protein sequence ID" value="KAK0513492.1"/>
    <property type="molecule type" value="Genomic_DNA"/>
</dbReference>
<evidence type="ECO:0008006" key="4">
    <source>
        <dbReference type="Google" id="ProtNLM"/>
    </source>
</evidence>
<evidence type="ECO:0000313" key="3">
    <source>
        <dbReference type="Proteomes" id="UP001166286"/>
    </source>
</evidence>
<gene>
    <name evidence="2" type="ORF">JMJ35_004478</name>
</gene>
<feature type="region of interest" description="Disordered" evidence="1">
    <location>
        <begin position="294"/>
        <end position="314"/>
    </location>
</feature>
<accession>A0AA39V2M6</accession>
<feature type="region of interest" description="Disordered" evidence="1">
    <location>
        <begin position="157"/>
        <end position="206"/>
    </location>
</feature>
<protein>
    <recommendedName>
        <fullName evidence="4">Fungal N-terminal domain-containing protein</fullName>
    </recommendedName>
</protein>
<reference evidence="2" key="1">
    <citation type="submission" date="2023-03" db="EMBL/GenBank/DDBJ databases">
        <title>Complete genome of Cladonia borealis.</title>
        <authorList>
            <person name="Park H."/>
        </authorList>
    </citation>
    <scope>NUCLEOTIDE SEQUENCE</scope>
    <source>
        <strain evidence="2">ANT050790</strain>
    </source>
</reference>
<organism evidence="2 3">
    <name type="scientific">Cladonia borealis</name>
    <dbReference type="NCBI Taxonomy" id="184061"/>
    <lineage>
        <taxon>Eukaryota</taxon>
        <taxon>Fungi</taxon>
        <taxon>Dikarya</taxon>
        <taxon>Ascomycota</taxon>
        <taxon>Pezizomycotina</taxon>
        <taxon>Lecanoromycetes</taxon>
        <taxon>OSLEUM clade</taxon>
        <taxon>Lecanoromycetidae</taxon>
        <taxon>Lecanorales</taxon>
        <taxon>Lecanorineae</taxon>
        <taxon>Cladoniaceae</taxon>
        <taxon>Cladonia</taxon>
    </lineage>
</organism>
<evidence type="ECO:0000256" key="1">
    <source>
        <dbReference type="SAM" id="MobiDB-lite"/>
    </source>
</evidence>
<dbReference type="AlphaFoldDB" id="A0AA39V2M6"/>
<comment type="caution">
    <text evidence="2">The sequence shown here is derived from an EMBL/GenBank/DDBJ whole genome shotgun (WGS) entry which is preliminary data.</text>
</comment>
<proteinExistence type="predicted"/>
<name>A0AA39V2M6_9LECA</name>
<dbReference type="Proteomes" id="UP001166286">
    <property type="component" value="Unassembled WGS sequence"/>
</dbReference>
<sequence length="314" mass="34847">MDPISAVAAISSFVSVAGALQKLLRKLGRYMKTILHAVSEIAALADQVSGFSLQLIVLQETLEGLPESLQQSVSKRNVDQYHLDGAWKLVDSFKELLLALKPLRGSEKANVVQKTYARLKWLQTKTKADLFRASLNTSTCSLNLFVSTVILMGKSYESAEAQRPPERPPERVPGGTPEAPPKGASSKPSDLSSGNQPEPSLSLRKEEKWRFQSRLSRLETLKRQVKYEQYKTEVGFDACQQVYEKHAAEAIEIRTMDRSIKATLVMADEAYEFASAMAEEGEMGEMGEMDGEAEEGQMGEMGEMDEEVEEVEMS</sequence>